<organism evidence="2 3">
    <name type="scientific">Pristionchus fissidentatus</name>
    <dbReference type="NCBI Taxonomy" id="1538716"/>
    <lineage>
        <taxon>Eukaryota</taxon>
        <taxon>Metazoa</taxon>
        <taxon>Ecdysozoa</taxon>
        <taxon>Nematoda</taxon>
        <taxon>Chromadorea</taxon>
        <taxon>Rhabditida</taxon>
        <taxon>Rhabditina</taxon>
        <taxon>Diplogasteromorpha</taxon>
        <taxon>Diplogasteroidea</taxon>
        <taxon>Neodiplogasteridae</taxon>
        <taxon>Pristionchus</taxon>
    </lineage>
</organism>
<feature type="non-terminal residue" evidence="2">
    <location>
        <position position="1"/>
    </location>
</feature>
<keyword evidence="1" id="KW-0472">Membrane</keyword>
<comment type="caution">
    <text evidence="2">The sequence shown here is derived from an EMBL/GenBank/DDBJ whole genome shotgun (WGS) entry which is preliminary data.</text>
</comment>
<name>A0AAV5VH17_9BILA</name>
<dbReference type="AlphaFoldDB" id="A0AAV5VH17"/>
<keyword evidence="1" id="KW-0812">Transmembrane</keyword>
<proteinExistence type="predicted"/>
<protein>
    <submittedName>
        <fullName evidence="2">Uncharacterized protein</fullName>
    </submittedName>
</protein>
<sequence length="85" mass="9979">IAETHASLMYLVYPAIFYLQLILWPIYFLINKRGPGKYERFQAEMIIAEDLTRGITHPKMIIQKGLREELLAIWGRDVPFSELNI</sequence>
<evidence type="ECO:0000313" key="3">
    <source>
        <dbReference type="Proteomes" id="UP001432322"/>
    </source>
</evidence>
<feature type="non-terminal residue" evidence="2">
    <location>
        <position position="85"/>
    </location>
</feature>
<evidence type="ECO:0000313" key="2">
    <source>
        <dbReference type="EMBL" id="GMT17890.1"/>
    </source>
</evidence>
<gene>
    <name evidence="2" type="ORF">PFISCL1PPCAC_9187</name>
</gene>
<accession>A0AAV5VH17</accession>
<reference evidence="2" key="1">
    <citation type="submission" date="2023-10" db="EMBL/GenBank/DDBJ databases">
        <title>Genome assembly of Pristionchus species.</title>
        <authorList>
            <person name="Yoshida K."/>
            <person name="Sommer R.J."/>
        </authorList>
    </citation>
    <scope>NUCLEOTIDE SEQUENCE</scope>
    <source>
        <strain evidence="2">RS5133</strain>
    </source>
</reference>
<keyword evidence="1" id="KW-1133">Transmembrane helix</keyword>
<feature type="transmembrane region" description="Helical" evidence="1">
    <location>
        <begin position="12"/>
        <end position="30"/>
    </location>
</feature>
<keyword evidence="3" id="KW-1185">Reference proteome</keyword>
<evidence type="ECO:0000256" key="1">
    <source>
        <dbReference type="SAM" id="Phobius"/>
    </source>
</evidence>
<dbReference type="Proteomes" id="UP001432322">
    <property type="component" value="Unassembled WGS sequence"/>
</dbReference>
<dbReference type="EMBL" id="BTSY01000003">
    <property type="protein sequence ID" value="GMT17890.1"/>
    <property type="molecule type" value="Genomic_DNA"/>
</dbReference>